<protein>
    <submittedName>
        <fullName evidence="3">Lipocalin family protein</fullName>
    </submittedName>
</protein>
<evidence type="ECO:0000256" key="1">
    <source>
        <dbReference type="SAM" id="SignalP"/>
    </source>
</evidence>
<proteinExistence type="predicted"/>
<feature type="domain" description="Lipocalin-like" evidence="2">
    <location>
        <begin position="27"/>
        <end position="116"/>
    </location>
</feature>
<dbReference type="AlphaFoldDB" id="A0A6L3KUA4"/>
<feature type="chain" id="PRO_5026974409" evidence="1">
    <location>
        <begin position="24"/>
        <end position="225"/>
    </location>
</feature>
<organism evidence="3 4">
    <name type="scientific">Bacteroides caccae</name>
    <dbReference type="NCBI Taxonomy" id="47678"/>
    <lineage>
        <taxon>Bacteria</taxon>
        <taxon>Pseudomonadati</taxon>
        <taxon>Bacteroidota</taxon>
        <taxon>Bacteroidia</taxon>
        <taxon>Bacteroidales</taxon>
        <taxon>Bacteroidaceae</taxon>
        <taxon>Bacteroides</taxon>
    </lineage>
</organism>
<dbReference type="InterPro" id="IPR024311">
    <property type="entry name" value="Lipocalin-like"/>
</dbReference>
<gene>
    <name evidence="3" type="ORF">F2Y36_07805</name>
</gene>
<dbReference type="Proteomes" id="UP000475905">
    <property type="component" value="Unassembled WGS sequence"/>
</dbReference>
<sequence>MKKQNYCKGMFIGLLALSLTACGNDGNIVGKWVQPVPGLPALKQGFELEEDGNASSVNMATLRYETWQQQGSSLILTGKSIGNHQTISFSDTLVIEKLTSDSLVLKRGKLVLRYAREANDDSKKASESIPATRLTPAKQTRTVKGKLTIGPEVRSFVPEGSDEAYWVVDATEELYPKYDQITGGKKNGIAVYAELQVEDMGKSQDGFAADYQGVYKVHKVIEIHQ</sequence>
<evidence type="ECO:0000259" key="2">
    <source>
        <dbReference type="Pfam" id="PF12702"/>
    </source>
</evidence>
<evidence type="ECO:0000313" key="4">
    <source>
        <dbReference type="Proteomes" id="UP000475905"/>
    </source>
</evidence>
<dbReference type="EMBL" id="VVYP01000007">
    <property type="protein sequence ID" value="KAA5464143.1"/>
    <property type="molecule type" value="Genomic_DNA"/>
</dbReference>
<accession>A0A6L3KUA4</accession>
<feature type="signal peptide" evidence="1">
    <location>
        <begin position="1"/>
        <end position="23"/>
    </location>
</feature>
<evidence type="ECO:0000313" key="3">
    <source>
        <dbReference type="EMBL" id="KAA5464143.1"/>
    </source>
</evidence>
<name>A0A6L3KUA4_9BACE</name>
<dbReference type="Gene3D" id="2.40.128.280">
    <property type="match status" value="1"/>
</dbReference>
<dbReference type="PROSITE" id="PS51257">
    <property type="entry name" value="PROKAR_LIPOPROTEIN"/>
    <property type="match status" value="1"/>
</dbReference>
<reference evidence="3 4" key="1">
    <citation type="journal article" date="2019" name="Nat. Med.">
        <title>A library of human gut bacterial isolates paired with longitudinal multiomics data enables mechanistic microbiome research.</title>
        <authorList>
            <person name="Poyet M."/>
            <person name="Groussin M."/>
            <person name="Gibbons S.M."/>
            <person name="Avila-Pacheco J."/>
            <person name="Jiang X."/>
            <person name="Kearney S.M."/>
            <person name="Perrotta A.R."/>
            <person name="Berdy B."/>
            <person name="Zhao S."/>
            <person name="Lieberman T.D."/>
            <person name="Swanson P.K."/>
            <person name="Smith M."/>
            <person name="Roesemann S."/>
            <person name="Alexander J.E."/>
            <person name="Rich S.A."/>
            <person name="Livny J."/>
            <person name="Vlamakis H."/>
            <person name="Clish C."/>
            <person name="Bullock K."/>
            <person name="Deik A."/>
            <person name="Scott J."/>
            <person name="Pierce K.A."/>
            <person name="Xavier R.J."/>
            <person name="Alm E.J."/>
        </authorList>
    </citation>
    <scope>NUCLEOTIDE SEQUENCE [LARGE SCALE GENOMIC DNA]</scope>
    <source>
        <strain evidence="3 4">BIOML-A31</strain>
    </source>
</reference>
<dbReference type="Pfam" id="PF12702">
    <property type="entry name" value="Lipocalin_3"/>
    <property type="match status" value="1"/>
</dbReference>
<keyword evidence="1" id="KW-0732">Signal</keyword>
<dbReference type="RefSeq" id="WP_149935114.1">
    <property type="nucleotide sequence ID" value="NZ_CAXSSI010000015.1"/>
</dbReference>
<comment type="caution">
    <text evidence="3">The sequence shown here is derived from an EMBL/GenBank/DDBJ whole genome shotgun (WGS) entry which is preliminary data.</text>
</comment>